<dbReference type="InterPro" id="IPR002913">
    <property type="entry name" value="START_lipid-bd_dom"/>
</dbReference>
<dbReference type="InterPro" id="IPR023393">
    <property type="entry name" value="START-like_dom_sf"/>
</dbReference>
<evidence type="ECO:0000256" key="5">
    <source>
        <dbReference type="ARBA" id="ARBA00023125"/>
    </source>
</evidence>
<evidence type="ECO:0000256" key="2">
    <source>
        <dbReference type="ARBA" id="ARBA00006789"/>
    </source>
</evidence>
<dbReference type="Gene3D" id="3.30.530.20">
    <property type="match status" value="1"/>
</dbReference>
<comment type="caution">
    <text evidence="10">The sequence shown here is derived from an EMBL/GenBank/DDBJ whole genome shotgun (WGS) entry which is preliminary data.</text>
</comment>
<dbReference type="AlphaFoldDB" id="A0ABD1NHG1"/>
<organism evidence="10 11">
    <name type="scientific">Flemingia macrophylla</name>
    <dbReference type="NCBI Taxonomy" id="520843"/>
    <lineage>
        <taxon>Eukaryota</taxon>
        <taxon>Viridiplantae</taxon>
        <taxon>Streptophyta</taxon>
        <taxon>Embryophyta</taxon>
        <taxon>Tracheophyta</taxon>
        <taxon>Spermatophyta</taxon>
        <taxon>Magnoliopsida</taxon>
        <taxon>eudicotyledons</taxon>
        <taxon>Gunneridae</taxon>
        <taxon>Pentapetalae</taxon>
        <taxon>rosids</taxon>
        <taxon>fabids</taxon>
        <taxon>Fabales</taxon>
        <taxon>Fabaceae</taxon>
        <taxon>Papilionoideae</taxon>
        <taxon>50 kb inversion clade</taxon>
        <taxon>NPAAA clade</taxon>
        <taxon>indigoferoid/millettioid clade</taxon>
        <taxon>Phaseoleae</taxon>
        <taxon>Flemingia</taxon>
    </lineage>
</organism>
<evidence type="ECO:0000256" key="4">
    <source>
        <dbReference type="ARBA" id="ARBA00023054"/>
    </source>
</evidence>
<gene>
    <name evidence="10" type="ORF">Fmac_001565</name>
</gene>
<dbReference type="PANTHER" id="PTHR45654:SF9">
    <property type="entry name" value="HOMEOBOX-LEUCINE ZIPPER PROTEIN HDG10-RELATED"/>
    <property type="match status" value="1"/>
</dbReference>
<evidence type="ECO:0000259" key="9">
    <source>
        <dbReference type="PROSITE" id="PS50848"/>
    </source>
</evidence>
<reference evidence="10 11" key="1">
    <citation type="submission" date="2024-08" db="EMBL/GenBank/DDBJ databases">
        <title>Insights into the chromosomal genome structure of Flemingia macrophylla.</title>
        <authorList>
            <person name="Ding Y."/>
            <person name="Zhao Y."/>
            <person name="Bi W."/>
            <person name="Wu M."/>
            <person name="Zhao G."/>
            <person name="Gong Y."/>
            <person name="Li W."/>
            <person name="Zhang P."/>
        </authorList>
    </citation>
    <scope>NUCLEOTIDE SEQUENCE [LARGE SCALE GENOMIC DNA]</scope>
    <source>
        <strain evidence="10">DYQJB</strain>
        <tissue evidence="10">Leaf</tissue>
    </source>
</reference>
<dbReference type="PROSITE" id="PS50848">
    <property type="entry name" value="START"/>
    <property type="match status" value="1"/>
</dbReference>
<evidence type="ECO:0000256" key="8">
    <source>
        <dbReference type="ARBA" id="ARBA00023242"/>
    </source>
</evidence>
<dbReference type="SUPFAM" id="SSF55961">
    <property type="entry name" value="Bet v1-like"/>
    <property type="match status" value="2"/>
</dbReference>
<dbReference type="SMART" id="SM00234">
    <property type="entry name" value="START"/>
    <property type="match status" value="1"/>
</dbReference>
<dbReference type="InterPro" id="IPR001356">
    <property type="entry name" value="HD"/>
</dbReference>
<dbReference type="Pfam" id="PF25797">
    <property type="entry name" value="PDF2_C"/>
    <property type="match status" value="1"/>
</dbReference>
<keyword evidence="4" id="KW-0175">Coiled coil</keyword>
<keyword evidence="6" id="KW-0371">Homeobox</keyword>
<dbReference type="InterPro" id="IPR057993">
    <property type="entry name" value="HD-Zip_IV_C"/>
</dbReference>
<dbReference type="PANTHER" id="PTHR45654">
    <property type="entry name" value="HOMEOBOX-LEUCINE ZIPPER PROTEIN MERISTEM L1"/>
    <property type="match status" value="1"/>
</dbReference>
<dbReference type="EMBL" id="JBGMDY010000001">
    <property type="protein sequence ID" value="KAL2347565.1"/>
    <property type="molecule type" value="Genomic_DNA"/>
</dbReference>
<keyword evidence="5" id="KW-0238">DNA-binding</keyword>
<name>A0ABD1NHG1_9FABA</name>
<dbReference type="Pfam" id="PF01852">
    <property type="entry name" value="START"/>
    <property type="match status" value="1"/>
</dbReference>
<evidence type="ECO:0000313" key="11">
    <source>
        <dbReference type="Proteomes" id="UP001603857"/>
    </source>
</evidence>
<evidence type="ECO:0000256" key="7">
    <source>
        <dbReference type="ARBA" id="ARBA00023163"/>
    </source>
</evidence>
<comment type="subcellular location">
    <subcellularLocation>
        <location evidence="1">Nucleus</location>
    </subcellularLocation>
</comment>
<dbReference type="Proteomes" id="UP001603857">
    <property type="component" value="Unassembled WGS sequence"/>
</dbReference>
<keyword evidence="3" id="KW-0805">Transcription regulation</keyword>
<dbReference type="GO" id="GO:0005634">
    <property type="term" value="C:nucleus"/>
    <property type="evidence" value="ECO:0007669"/>
    <property type="project" value="UniProtKB-SubCell"/>
</dbReference>
<keyword evidence="7" id="KW-0804">Transcription</keyword>
<keyword evidence="8" id="KW-0539">Nucleus</keyword>
<sequence length="547" mass="61797">MPSYKLTSDQRVQLQSFLERHPNLDETQGYQRAKELGLEPKQIEHHQFQNTEIKAPTLMQTDVINQQGDNINDREEADWMEELSTVACAAMAELMCLIRVHGPLWANSSSGEGHVLVPEIYVNLFPWIRRLSLHDTVEESSKHCITVRIQARQLVEMLLDSEEWVNFFPTIVSTAERVIVLDIGSLDDRHGALQVVYEKLHSFSPLASPRELFFLRYCQKVADNVWAIAHVSIDSFRGHFRSFTARRLPSGFVIHQITEEFCMVTWIEHVLVKEQTNPRDHIHDNTSFGAQRWLWALHRMSERFACISIENMPLPASPEVLNSTNPIYKALRVSNGMVQGFCQVMYSKGFPQTLEAQGNKINVTLRSSTAPDMPQGIIATAVASVSLSVSPHEVLSLLTDPRKRPQWDILSYGFTVNEEQTYNQVENNMMIFQESCADPWGAYVVYAPISMKNACTIMSGEDSTVPKVLPSGFLITGHHRAIAAQSSSRGQPAANNKYSVGTFLTIGYQLLFSCDEESPDDDPKREIAIRILFSILGKIKSSLNISD</sequence>
<evidence type="ECO:0000313" key="10">
    <source>
        <dbReference type="EMBL" id="KAL2347565.1"/>
    </source>
</evidence>
<comment type="similarity">
    <text evidence="2">Belongs to the HD-ZIP homeobox family. Class IV subfamily.</text>
</comment>
<protein>
    <recommendedName>
        <fullName evidence="9">START domain-containing protein</fullName>
    </recommendedName>
</protein>
<dbReference type="GO" id="GO:0003677">
    <property type="term" value="F:DNA binding"/>
    <property type="evidence" value="ECO:0007669"/>
    <property type="project" value="UniProtKB-KW"/>
</dbReference>
<proteinExistence type="inferred from homology"/>
<evidence type="ECO:0000256" key="3">
    <source>
        <dbReference type="ARBA" id="ARBA00023015"/>
    </source>
</evidence>
<feature type="domain" description="START" evidence="9">
    <location>
        <begin position="86"/>
        <end position="306"/>
    </location>
</feature>
<dbReference type="InterPro" id="IPR042160">
    <property type="entry name" value="HD-Zip_IV"/>
</dbReference>
<dbReference type="CDD" id="cd00086">
    <property type="entry name" value="homeodomain"/>
    <property type="match status" value="1"/>
</dbReference>
<keyword evidence="11" id="KW-1185">Reference proteome</keyword>
<evidence type="ECO:0000256" key="1">
    <source>
        <dbReference type="ARBA" id="ARBA00004123"/>
    </source>
</evidence>
<accession>A0ABD1NHG1</accession>
<evidence type="ECO:0000256" key="6">
    <source>
        <dbReference type="ARBA" id="ARBA00023155"/>
    </source>
</evidence>